<evidence type="ECO:0000313" key="3">
    <source>
        <dbReference type="EMBL" id="MBB4444736.1"/>
    </source>
</evidence>
<protein>
    <submittedName>
        <fullName evidence="2">Uncharacterized protein</fullName>
    </submittedName>
</protein>
<evidence type="ECO:0000313" key="5">
    <source>
        <dbReference type="Proteomes" id="UP000524535"/>
    </source>
</evidence>
<sequence>MRRSTELIVLATLIAGSLAIFSALIPPRPGNPVKTDRLSGEQTQTAFLPERFGVASSRQ</sequence>
<dbReference type="EMBL" id="JACIGY010000001">
    <property type="protein sequence ID" value="MBB4410049.1"/>
    <property type="molecule type" value="Genomic_DNA"/>
</dbReference>
<dbReference type="RefSeq" id="WP_183821613.1">
    <property type="nucleotide sequence ID" value="NZ_JACIGW010000001.1"/>
</dbReference>
<evidence type="ECO:0000313" key="1">
    <source>
        <dbReference type="EMBL" id="MBB4347556.1"/>
    </source>
</evidence>
<organism evidence="2 5">
    <name type="scientific">Aliirhizobium cellulosilyticum</name>
    <dbReference type="NCBI Taxonomy" id="393664"/>
    <lineage>
        <taxon>Bacteria</taxon>
        <taxon>Pseudomonadati</taxon>
        <taxon>Pseudomonadota</taxon>
        <taxon>Alphaproteobacteria</taxon>
        <taxon>Hyphomicrobiales</taxon>
        <taxon>Rhizobiaceae</taxon>
        <taxon>Aliirhizobium</taxon>
    </lineage>
</organism>
<proteinExistence type="predicted"/>
<keyword evidence="5" id="KW-1185">Reference proteome</keyword>
<evidence type="ECO:0000313" key="2">
    <source>
        <dbReference type="EMBL" id="MBB4410049.1"/>
    </source>
</evidence>
<dbReference type="AlphaFoldDB" id="A0A7W6X9J5"/>
<reference evidence="4 5" key="1">
    <citation type="submission" date="2020-08" db="EMBL/GenBank/DDBJ databases">
        <title>Genomic Encyclopedia of Type Strains, Phase IV (KMG-V): Genome sequencing to study the core and pangenomes of soil and plant-associated prokaryotes.</title>
        <authorList>
            <person name="Whitman W."/>
        </authorList>
    </citation>
    <scope>NUCLEOTIDE SEQUENCE [LARGE SCALE GENOMIC DNA]</scope>
    <source>
        <strain evidence="2 5">SEMIA 444</strain>
        <strain evidence="1 4">SEMIA 448</strain>
        <strain evidence="3 6">SEMIA 452</strain>
    </source>
</reference>
<dbReference type="Proteomes" id="UP000576087">
    <property type="component" value="Unassembled WGS sequence"/>
</dbReference>
<name>A0A7W6X9J5_9HYPH</name>
<dbReference type="EMBL" id="JACIGW010000001">
    <property type="protein sequence ID" value="MBB4347556.1"/>
    <property type="molecule type" value="Genomic_DNA"/>
</dbReference>
<comment type="caution">
    <text evidence="2">The sequence shown here is derived from an EMBL/GenBank/DDBJ whole genome shotgun (WGS) entry which is preliminary data.</text>
</comment>
<dbReference type="Proteomes" id="UP000524535">
    <property type="component" value="Unassembled WGS sequence"/>
</dbReference>
<dbReference type="EMBL" id="JACIHM010000001">
    <property type="protein sequence ID" value="MBB4444736.1"/>
    <property type="molecule type" value="Genomic_DNA"/>
</dbReference>
<gene>
    <name evidence="2" type="ORF">GGE31_000520</name>
    <name evidence="1" type="ORF">GGE33_001264</name>
    <name evidence="3" type="ORF">GGE35_000518</name>
</gene>
<evidence type="ECO:0000313" key="4">
    <source>
        <dbReference type="Proteomes" id="UP000520770"/>
    </source>
</evidence>
<accession>A0A7W6X9J5</accession>
<evidence type="ECO:0000313" key="6">
    <source>
        <dbReference type="Proteomes" id="UP000576087"/>
    </source>
</evidence>
<dbReference type="Proteomes" id="UP000520770">
    <property type="component" value="Unassembled WGS sequence"/>
</dbReference>